<dbReference type="SUPFAM" id="SSF46785">
    <property type="entry name" value="Winged helix' DNA-binding domain"/>
    <property type="match status" value="1"/>
</dbReference>
<dbReference type="Pfam" id="PF02082">
    <property type="entry name" value="Rrf2"/>
    <property type="match status" value="1"/>
</dbReference>
<dbReference type="InterPro" id="IPR036388">
    <property type="entry name" value="WH-like_DNA-bd_sf"/>
</dbReference>
<keyword evidence="3" id="KW-1185">Reference proteome</keyword>
<dbReference type="RefSeq" id="WP_091471619.1">
    <property type="nucleotide sequence ID" value="NZ_FNFX01000003.1"/>
</dbReference>
<sequence length="150" mass="16610">MQLTRFSDLGLRLLMYLAVNEREAPPVTVAEVAQQFNIARNHLVKVSATLTKYGYIQSIRGRTGGIVLARAPDQIRIGDVVRLLEGSEQLIDCDALHCVLNPACGLKAALHHSLMVFYETLNTYTLTDVLKGKSTGSIQQIQRNYIRLAG</sequence>
<evidence type="ECO:0000256" key="1">
    <source>
        <dbReference type="ARBA" id="ARBA00023125"/>
    </source>
</evidence>
<protein>
    <submittedName>
        <fullName evidence="2">Transcriptional regulator, BadM/Rrf2 family</fullName>
    </submittedName>
</protein>
<keyword evidence="1" id="KW-0238">DNA-binding</keyword>
<gene>
    <name evidence="2" type="ORF">SAMN05192566_1598</name>
</gene>
<proteinExistence type="predicted"/>
<dbReference type="GO" id="GO:0005829">
    <property type="term" value="C:cytosol"/>
    <property type="evidence" value="ECO:0007669"/>
    <property type="project" value="TreeGrafter"/>
</dbReference>
<name>A0A1G9CRY5_9PROT</name>
<evidence type="ECO:0000313" key="3">
    <source>
        <dbReference type="Proteomes" id="UP000198629"/>
    </source>
</evidence>
<dbReference type="PROSITE" id="PS01332">
    <property type="entry name" value="HTH_RRF2_1"/>
    <property type="match status" value="1"/>
</dbReference>
<dbReference type="Proteomes" id="UP000198629">
    <property type="component" value="Unassembled WGS sequence"/>
</dbReference>
<dbReference type="NCBIfam" id="TIGR00738">
    <property type="entry name" value="rrf2_super"/>
    <property type="match status" value="1"/>
</dbReference>
<dbReference type="InterPro" id="IPR000944">
    <property type="entry name" value="Tscrpt_reg_Rrf2"/>
</dbReference>
<organism evidence="2 3">
    <name type="scientific">Methylophilus rhizosphaerae</name>
    <dbReference type="NCBI Taxonomy" id="492660"/>
    <lineage>
        <taxon>Bacteria</taxon>
        <taxon>Pseudomonadati</taxon>
        <taxon>Pseudomonadota</taxon>
        <taxon>Betaproteobacteria</taxon>
        <taxon>Nitrosomonadales</taxon>
        <taxon>Methylophilaceae</taxon>
        <taxon>Methylophilus</taxon>
    </lineage>
</organism>
<evidence type="ECO:0000313" key="2">
    <source>
        <dbReference type="EMBL" id="SDK54471.1"/>
    </source>
</evidence>
<dbReference type="InterPro" id="IPR030489">
    <property type="entry name" value="TR_Rrf2-type_CS"/>
</dbReference>
<dbReference type="STRING" id="492660.SAMN05192566_1598"/>
<dbReference type="PROSITE" id="PS51197">
    <property type="entry name" value="HTH_RRF2_2"/>
    <property type="match status" value="1"/>
</dbReference>
<dbReference type="PANTHER" id="PTHR33221">
    <property type="entry name" value="WINGED HELIX-TURN-HELIX TRANSCRIPTIONAL REGULATOR, RRF2 FAMILY"/>
    <property type="match status" value="1"/>
</dbReference>
<dbReference type="GO" id="GO:0003700">
    <property type="term" value="F:DNA-binding transcription factor activity"/>
    <property type="evidence" value="ECO:0007669"/>
    <property type="project" value="TreeGrafter"/>
</dbReference>
<accession>A0A1G9CRY5</accession>
<dbReference type="OrthoDB" id="9795923at2"/>
<dbReference type="GO" id="GO:0003677">
    <property type="term" value="F:DNA binding"/>
    <property type="evidence" value="ECO:0007669"/>
    <property type="project" value="UniProtKB-KW"/>
</dbReference>
<dbReference type="Gene3D" id="1.10.10.10">
    <property type="entry name" value="Winged helix-like DNA-binding domain superfamily/Winged helix DNA-binding domain"/>
    <property type="match status" value="1"/>
</dbReference>
<dbReference type="EMBL" id="FNFX01000003">
    <property type="protein sequence ID" value="SDK54471.1"/>
    <property type="molecule type" value="Genomic_DNA"/>
</dbReference>
<dbReference type="AlphaFoldDB" id="A0A1G9CRY5"/>
<reference evidence="3" key="1">
    <citation type="submission" date="2016-10" db="EMBL/GenBank/DDBJ databases">
        <authorList>
            <person name="Varghese N."/>
            <person name="Submissions S."/>
        </authorList>
    </citation>
    <scope>NUCLEOTIDE SEQUENCE [LARGE SCALE GENOMIC DNA]</scope>
    <source>
        <strain evidence="3">CBMB127</strain>
    </source>
</reference>
<dbReference type="InterPro" id="IPR036390">
    <property type="entry name" value="WH_DNA-bd_sf"/>
</dbReference>
<dbReference type="PANTHER" id="PTHR33221:SF4">
    <property type="entry name" value="HTH-TYPE TRANSCRIPTIONAL REPRESSOR NSRR"/>
    <property type="match status" value="1"/>
</dbReference>